<dbReference type="Pfam" id="PF02338">
    <property type="entry name" value="OTU"/>
    <property type="match status" value="1"/>
</dbReference>
<comment type="caution">
    <text evidence="4">The sequence shown here is derived from an EMBL/GenBank/DDBJ whole genome shotgun (WGS) entry which is preliminary data.</text>
</comment>
<dbReference type="EMBL" id="CAJNOQ010000063">
    <property type="protein sequence ID" value="CAF0750007.1"/>
    <property type="molecule type" value="Genomic_DNA"/>
</dbReference>
<evidence type="ECO:0000313" key="3">
    <source>
        <dbReference type="EMBL" id="CAF0730285.1"/>
    </source>
</evidence>
<dbReference type="Proteomes" id="UP000677228">
    <property type="component" value="Unassembled WGS sequence"/>
</dbReference>
<evidence type="ECO:0000313" key="6">
    <source>
        <dbReference type="EMBL" id="CAF3529369.1"/>
    </source>
</evidence>
<feature type="compositionally biased region" description="Basic and acidic residues" evidence="1">
    <location>
        <begin position="370"/>
        <end position="385"/>
    </location>
</feature>
<dbReference type="InterPro" id="IPR003323">
    <property type="entry name" value="OTU_dom"/>
</dbReference>
<name>A0A813PAL6_9BILA</name>
<keyword evidence="7" id="KW-1185">Reference proteome</keyword>
<dbReference type="InterPro" id="IPR038765">
    <property type="entry name" value="Papain-like_cys_pep_sf"/>
</dbReference>
<feature type="region of interest" description="Disordered" evidence="1">
    <location>
        <begin position="326"/>
        <end position="408"/>
    </location>
</feature>
<proteinExistence type="predicted"/>
<dbReference type="GO" id="GO:0004843">
    <property type="term" value="F:cysteine-type deubiquitinase activity"/>
    <property type="evidence" value="ECO:0007669"/>
    <property type="project" value="TreeGrafter"/>
</dbReference>
<dbReference type="GO" id="GO:0016579">
    <property type="term" value="P:protein deubiquitination"/>
    <property type="evidence" value="ECO:0007669"/>
    <property type="project" value="TreeGrafter"/>
</dbReference>
<feature type="compositionally biased region" description="Basic residues" evidence="1">
    <location>
        <begin position="1"/>
        <end position="11"/>
    </location>
</feature>
<dbReference type="PANTHER" id="PTHR12419:SF7">
    <property type="entry name" value="OTU DOMAIN-CONTAINING PROTEIN 3"/>
    <property type="match status" value="1"/>
</dbReference>
<organism evidence="4 7">
    <name type="scientific">Didymodactylos carnosus</name>
    <dbReference type="NCBI Taxonomy" id="1234261"/>
    <lineage>
        <taxon>Eukaryota</taxon>
        <taxon>Metazoa</taxon>
        <taxon>Spiralia</taxon>
        <taxon>Gnathifera</taxon>
        <taxon>Rotifera</taxon>
        <taxon>Eurotatoria</taxon>
        <taxon>Bdelloidea</taxon>
        <taxon>Philodinida</taxon>
        <taxon>Philodinidae</taxon>
        <taxon>Didymodactylos</taxon>
    </lineage>
</organism>
<evidence type="ECO:0000256" key="1">
    <source>
        <dbReference type="SAM" id="MobiDB-lite"/>
    </source>
</evidence>
<evidence type="ECO:0000313" key="4">
    <source>
        <dbReference type="EMBL" id="CAF0750007.1"/>
    </source>
</evidence>
<dbReference type="OrthoDB" id="415023at2759"/>
<dbReference type="AlphaFoldDB" id="A0A813PAL6"/>
<reference evidence="4" key="1">
    <citation type="submission" date="2021-02" db="EMBL/GenBank/DDBJ databases">
        <authorList>
            <person name="Nowell W R."/>
        </authorList>
    </citation>
    <scope>NUCLEOTIDE SEQUENCE</scope>
</reference>
<feature type="domain" description="OTU" evidence="2">
    <location>
        <begin position="57"/>
        <end position="179"/>
    </location>
</feature>
<feature type="compositionally biased region" description="Low complexity" evidence="1">
    <location>
        <begin position="340"/>
        <end position="352"/>
    </location>
</feature>
<dbReference type="EMBL" id="CAJNOK010000114">
    <property type="protein sequence ID" value="CAF0730285.1"/>
    <property type="molecule type" value="Genomic_DNA"/>
</dbReference>
<dbReference type="Gene3D" id="3.90.70.80">
    <property type="match status" value="1"/>
</dbReference>
<evidence type="ECO:0000313" key="7">
    <source>
        <dbReference type="Proteomes" id="UP000663829"/>
    </source>
</evidence>
<feature type="region of interest" description="Disordered" evidence="1">
    <location>
        <begin position="1"/>
        <end position="27"/>
    </location>
</feature>
<feature type="compositionally biased region" description="Basic residues" evidence="1">
    <location>
        <begin position="360"/>
        <end position="369"/>
    </location>
</feature>
<dbReference type="EMBL" id="CAJOBC010000063">
    <property type="protein sequence ID" value="CAF3529369.1"/>
    <property type="molecule type" value="Genomic_DNA"/>
</dbReference>
<evidence type="ECO:0000313" key="5">
    <source>
        <dbReference type="EMBL" id="CAF3505380.1"/>
    </source>
</evidence>
<dbReference type="InterPro" id="IPR050704">
    <property type="entry name" value="Peptidase_C85-like"/>
</dbReference>
<dbReference type="Proteomes" id="UP000663829">
    <property type="component" value="Unassembled WGS sequence"/>
</dbReference>
<accession>A0A813PAL6</accession>
<dbReference type="PROSITE" id="PS50802">
    <property type="entry name" value="OTU"/>
    <property type="match status" value="1"/>
</dbReference>
<dbReference type="SUPFAM" id="SSF54001">
    <property type="entry name" value="Cysteine proteinases"/>
    <property type="match status" value="1"/>
</dbReference>
<protein>
    <recommendedName>
        <fullName evidence="2">OTU domain-containing protein</fullName>
    </recommendedName>
</protein>
<dbReference type="Proteomes" id="UP000682733">
    <property type="component" value="Unassembled WGS sequence"/>
</dbReference>
<gene>
    <name evidence="4" type="ORF">GPM918_LOCUS772</name>
    <name evidence="3" type="ORF">OVA965_LOCUS748</name>
    <name evidence="6" type="ORF">SRO942_LOCUS773</name>
    <name evidence="5" type="ORF">TMI583_LOCUS748</name>
</gene>
<feature type="compositionally biased region" description="Polar residues" evidence="1">
    <location>
        <begin position="386"/>
        <end position="402"/>
    </location>
</feature>
<dbReference type="EMBL" id="CAJOBA010000114">
    <property type="protein sequence ID" value="CAF3505380.1"/>
    <property type="molecule type" value="Genomic_DNA"/>
</dbReference>
<dbReference type="PANTHER" id="PTHR12419">
    <property type="entry name" value="OTU DOMAIN CONTAINING PROTEIN"/>
    <property type="match status" value="1"/>
</dbReference>
<sequence>MYSKHAPRAQKHNINNRNKYHERETHCQKKIKPNSKRYLNYDENADRFRAQLRTIGLELRDIAGDGNCLFRSFADQMDGDARNHALYRKQVCDYILKNQEDYQPFIVDQPFDVFLKSLAEEGTYAGNESIVAFAQLYNAKICVHQLHQPIWVVCFSNKPEYELHISYHNFEHYSSVRKIGDLTVATADVRLQPVTTTKSATTSNCTSFSNKSKKEEASNEYLIDEHDISYIISQTNTNDKNLIHHTLSDFSGDIDSTIAYLLAITTTDNLTSNTCAEKLQRIMSITGVYDIDLVEQSYRANNSDVNLTIGSLSALAVDNAVTKTDDSEYNDIQDETPTFSSSVSKKSNVNSNRQTGAQNKKAKKKRAMERRRAETEKQQTNDKNRNSSASVIDNNTSKTNQDAANAVVQPNPNVNIEFIRI</sequence>
<dbReference type="Proteomes" id="UP000681722">
    <property type="component" value="Unassembled WGS sequence"/>
</dbReference>
<evidence type="ECO:0000259" key="2">
    <source>
        <dbReference type="PROSITE" id="PS50802"/>
    </source>
</evidence>